<dbReference type="GO" id="GO:0030313">
    <property type="term" value="C:cell envelope"/>
    <property type="evidence" value="ECO:0007669"/>
    <property type="project" value="UniProtKB-SubCell"/>
</dbReference>
<dbReference type="EMBL" id="AGWY01000012">
    <property type="protein sequence ID" value="EKS33958.1"/>
    <property type="molecule type" value="Genomic_DNA"/>
</dbReference>
<accession>K8P698</accession>
<feature type="compositionally biased region" description="Basic and acidic residues" evidence="2">
    <location>
        <begin position="625"/>
        <end position="637"/>
    </location>
</feature>
<dbReference type="PATRIC" id="fig|883079.3.peg.3142"/>
<dbReference type="Proteomes" id="UP000001095">
    <property type="component" value="Unassembled WGS sequence"/>
</dbReference>
<dbReference type="Gene3D" id="2.70.98.70">
    <property type="match status" value="1"/>
</dbReference>
<dbReference type="InterPro" id="IPR012480">
    <property type="entry name" value="Hepar_II_III_C"/>
</dbReference>
<evidence type="ECO:0000259" key="3">
    <source>
        <dbReference type="Pfam" id="PF07940"/>
    </source>
</evidence>
<proteinExistence type="predicted"/>
<evidence type="ECO:0000313" key="4">
    <source>
        <dbReference type="EMBL" id="EKS33958.1"/>
    </source>
</evidence>
<evidence type="ECO:0000256" key="1">
    <source>
        <dbReference type="ARBA" id="ARBA00004196"/>
    </source>
</evidence>
<comment type="subcellular location">
    <subcellularLocation>
        <location evidence="1">Cell envelope</location>
    </subcellularLocation>
</comment>
<dbReference type="Gene3D" id="1.50.10.100">
    <property type="entry name" value="Chondroitin AC/alginate lyase"/>
    <property type="match status" value="1"/>
</dbReference>
<dbReference type="GO" id="GO:0016829">
    <property type="term" value="F:lyase activity"/>
    <property type="evidence" value="ECO:0007669"/>
    <property type="project" value="InterPro"/>
</dbReference>
<organism evidence="4 5">
    <name type="scientific">Afipia clevelandensis ATCC 49720</name>
    <dbReference type="NCBI Taxonomy" id="883079"/>
    <lineage>
        <taxon>Bacteria</taxon>
        <taxon>Pseudomonadati</taxon>
        <taxon>Pseudomonadota</taxon>
        <taxon>Alphaproteobacteria</taxon>
        <taxon>Hyphomicrobiales</taxon>
        <taxon>Nitrobacteraceae</taxon>
        <taxon>Afipia</taxon>
    </lineage>
</organism>
<feature type="domain" description="Heparinase II/III-like C-terminal" evidence="3">
    <location>
        <begin position="362"/>
        <end position="612"/>
    </location>
</feature>
<dbReference type="Pfam" id="PF07940">
    <property type="entry name" value="Hepar_II_III_C"/>
    <property type="match status" value="1"/>
</dbReference>
<evidence type="ECO:0000313" key="5">
    <source>
        <dbReference type="Proteomes" id="UP000001095"/>
    </source>
</evidence>
<sequence length="637" mass="69545">MCWGCLAGISGLQRCAKILAAGRRYPARVSLGSWGTVSAGGGDTAGAIRDRAQVAVAYRRRISSLLLGRAARSVLARASGQSVALSRFWPGRTDRLLIAPNDLRTVDATRASEIYAGRFVFAGKIVTSHGRSIFELDPPSDDWESNLLGFGWLRHLRAADSAITRANARALIDDWISKPIRKRGIGWRADVLARRVISLLSQAPLVLNDADGKFYRRFLRSLTREIRYLRYTMVDIPDGVPRLQVLIALCYASLCLANQAKHIKSASRKLSDELQRQLLPDGGHISRNPGALIELLPDLLPLRQTYTARNIAPPPALLNAIDRMMPMLRFFRHGDGSFALFNGMSSAPSGLLATLLAYDDTHGTPMSNMPHSGFQRLDAGATALIMDTGTPPPPAVSRDAHAGCLSFELSSGTGRIVVNCGIPSTGRDNWRAFARSTAAHSTLICHDTSSCQFIELPAMKRMLQGAPIVSGPSNVGVVREADNDSIQLTATHDAYARQFGVVHQRSLTLSADGTRLDGEDTLLNASGSSTRNKPDDYVLRFHLHPSVKANRLTDAHGVMLVLPNREVWTFEAPNDKVDLEDSVFLAGSDGPRRTSQIVIRQHRADSPSVRWSFSRSSASASVTNARRDARREPELPL</sequence>
<evidence type="ECO:0000256" key="2">
    <source>
        <dbReference type="SAM" id="MobiDB-lite"/>
    </source>
</evidence>
<feature type="region of interest" description="Disordered" evidence="2">
    <location>
        <begin position="613"/>
        <end position="637"/>
    </location>
</feature>
<dbReference type="AlphaFoldDB" id="K8P698"/>
<keyword evidence="5" id="KW-1185">Reference proteome</keyword>
<name>K8P698_9BRAD</name>
<dbReference type="InterPro" id="IPR008929">
    <property type="entry name" value="Chondroitin_lyas"/>
</dbReference>
<comment type="caution">
    <text evidence="4">The sequence shown here is derived from an EMBL/GenBank/DDBJ whole genome shotgun (WGS) entry which is preliminary data.</text>
</comment>
<feature type="compositionally biased region" description="Low complexity" evidence="2">
    <location>
        <begin position="613"/>
        <end position="622"/>
    </location>
</feature>
<reference evidence="4 5" key="1">
    <citation type="submission" date="2012-04" db="EMBL/GenBank/DDBJ databases">
        <title>The Genome Sequence of Afipia clevelandensis ATCC 49720.</title>
        <authorList>
            <consortium name="The Broad Institute Genome Sequencing Platform"/>
            <person name="Earl A."/>
            <person name="Ward D."/>
            <person name="Feldgarden M."/>
            <person name="Gevers D."/>
            <person name="Huys G."/>
            <person name="Walker B."/>
            <person name="Young S.K."/>
            <person name="Zeng Q."/>
            <person name="Gargeya S."/>
            <person name="Fitzgerald M."/>
            <person name="Haas B."/>
            <person name="Abouelleil A."/>
            <person name="Alvarado L."/>
            <person name="Arachchi H.M."/>
            <person name="Berlin A."/>
            <person name="Chapman S.B."/>
            <person name="Goldberg J."/>
            <person name="Griggs A."/>
            <person name="Gujja S."/>
            <person name="Hansen M."/>
            <person name="Howarth C."/>
            <person name="Imamovic A."/>
            <person name="Larimer J."/>
            <person name="McCowen C."/>
            <person name="Montmayeur A."/>
            <person name="Murphy C."/>
            <person name="Neiman D."/>
            <person name="Pearson M."/>
            <person name="Priest M."/>
            <person name="Roberts A."/>
            <person name="Saif S."/>
            <person name="Shea T."/>
            <person name="Sisk P."/>
            <person name="Sykes S."/>
            <person name="Wortman J."/>
            <person name="Nusbaum C."/>
            <person name="Birren B."/>
        </authorList>
    </citation>
    <scope>NUCLEOTIDE SEQUENCE [LARGE SCALE GENOMIC DNA]</scope>
    <source>
        <strain evidence="4 5">ATCC 49720</strain>
    </source>
</reference>
<protein>
    <recommendedName>
        <fullName evidence="3">Heparinase II/III-like C-terminal domain-containing protein</fullName>
    </recommendedName>
</protein>
<gene>
    <name evidence="4" type="ORF">HMPREF9696_03078</name>
</gene>
<dbReference type="HOGENOM" id="CLU_025266_0_0_5"/>